<dbReference type="Proteomes" id="UP000605992">
    <property type="component" value="Unassembled WGS sequence"/>
</dbReference>
<accession>A0A8J4DFS2</accession>
<dbReference type="PANTHER" id="PTHR43784">
    <property type="entry name" value="GDSL-LIKE LIPASE/ACYLHYDROLASE, PUTATIVE (AFU_ORTHOLOGUE AFUA_2G00820)-RELATED"/>
    <property type="match status" value="1"/>
</dbReference>
<dbReference type="CDD" id="cd01830">
    <property type="entry name" value="XynE_like"/>
    <property type="match status" value="1"/>
</dbReference>
<keyword evidence="2" id="KW-0378">Hydrolase</keyword>
<reference evidence="2" key="1">
    <citation type="submission" date="2021-01" db="EMBL/GenBank/DDBJ databases">
        <title>Whole genome shotgun sequence of Planotetraspora thailandica NBRC 104271.</title>
        <authorList>
            <person name="Komaki H."/>
            <person name="Tamura T."/>
        </authorList>
    </citation>
    <scope>NUCLEOTIDE SEQUENCE</scope>
    <source>
        <strain evidence="2">NBRC 104271</strain>
    </source>
</reference>
<comment type="caution">
    <text evidence="2">The sequence shown here is derived from an EMBL/GenBank/DDBJ whole genome shotgun (WGS) entry which is preliminary data.</text>
</comment>
<dbReference type="AlphaFoldDB" id="A0A8J4DFS2"/>
<feature type="domain" description="SGNH hydrolase-type esterase" evidence="1">
    <location>
        <begin position="168"/>
        <end position="350"/>
    </location>
</feature>
<name>A0A8J4DFS2_9ACTN</name>
<dbReference type="Pfam" id="PF13472">
    <property type="entry name" value="Lipase_GDSL_2"/>
    <property type="match status" value="1"/>
</dbReference>
<gene>
    <name evidence="2" type="ORF">Pth03_75360</name>
</gene>
<organism evidence="2 3">
    <name type="scientific">Planotetraspora thailandica</name>
    <dbReference type="NCBI Taxonomy" id="487172"/>
    <lineage>
        <taxon>Bacteria</taxon>
        <taxon>Bacillati</taxon>
        <taxon>Actinomycetota</taxon>
        <taxon>Actinomycetes</taxon>
        <taxon>Streptosporangiales</taxon>
        <taxon>Streptosporangiaceae</taxon>
        <taxon>Planotetraspora</taxon>
    </lineage>
</organism>
<dbReference type="EMBL" id="BOOR01000078">
    <property type="protein sequence ID" value="GII59147.1"/>
    <property type="molecule type" value="Genomic_DNA"/>
</dbReference>
<dbReference type="InterPro" id="IPR013830">
    <property type="entry name" value="SGNH_hydro"/>
</dbReference>
<protein>
    <submittedName>
        <fullName evidence="2">SGNH hydrolase</fullName>
    </submittedName>
</protein>
<evidence type="ECO:0000313" key="2">
    <source>
        <dbReference type="EMBL" id="GII59147.1"/>
    </source>
</evidence>
<dbReference type="InterPro" id="IPR036514">
    <property type="entry name" value="SGNH_hydro_sf"/>
</dbReference>
<sequence length="361" mass="38889">MVGSWSTASNAILTAVGGQTVRMVVRVSIGGPAVRVHLSNAYGRAPVTFENVHLGRHGTGGRIEAGSNRPVTFGGRSSVTVPAGAGVWSDPLDEPVAGGEDVAISVYVPEYVQGVTGHDRAYATTYMSGPGDHAADESADEFTYVSNQWFFVDRLTVQADSDVRSVVALGDSLTDGTGQANDVNRRWTDFLHRRLVDASETLGVLNSGIAGNRVLLPTTGPSGLSRFQRDVLSQPGVRTVIVYEGINDIARGSYTSAKPLINGYKKLIREAHAKKLKVIGATLTPFRGAGSWAREKERLRQQVNHWIRTSGAFDTVVDFDRAVRRPGAPDRLAPAYDSGDHLHLSDAGRRKLAYTIPLREL</sequence>
<proteinExistence type="predicted"/>
<evidence type="ECO:0000313" key="3">
    <source>
        <dbReference type="Proteomes" id="UP000605992"/>
    </source>
</evidence>
<keyword evidence="3" id="KW-1185">Reference proteome</keyword>
<dbReference type="PANTHER" id="PTHR43784:SF2">
    <property type="entry name" value="GDSL-LIKE LIPASE_ACYLHYDROLASE, PUTATIVE (AFU_ORTHOLOGUE AFUA_2G00820)-RELATED"/>
    <property type="match status" value="1"/>
</dbReference>
<dbReference type="GO" id="GO:0016787">
    <property type="term" value="F:hydrolase activity"/>
    <property type="evidence" value="ECO:0007669"/>
    <property type="project" value="UniProtKB-KW"/>
</dbReference>
<dbReference type="Gene3D" id="3.40.50.1110">
    <property type="entry name" value="SGNH hydrolase"/>
    <property type="match status" value="1"/>
</dbReference>
<dbReference type="InterPro" id="IPR053140">
    <property type="entry name" value="GDSL_Rv0518-like"/>
</dbReference>
<dbReference type="SUPFAM" id="SSF52266">
    <property type="entry name" value="SGNH hydrolase"/>
    <property type="match status" value="1"/>
</dbReference>
<evidence type="ECO:0000259" key="1">
    <source>
        <dbReference type="Pfam" id="PF13472"/>
    </source>
</evidence>